<evidence type="ECO:0000313" key="2">
    <source>
        <dbReference type="Proteomes" id="UP000009352"/>
    </source>
</evidence>
<sequence>MEVAGTEIVKVNATNTKESKSVPFLAKVEKWYAIILK</sequence>
<gene>
    <name evidence="1" type="ORF">LRHMDP3_1542</name>
</gene>
<dbReference type="Proteomes" id="UP000009352">
    <property type="component" value="Unassembled WGS sequence"/>
</dbReference>
<evidence type="ECO:0000313" key="1">
    <source>
        <dbReference type="EMBL" id="EKS50793.1"/>
    </source>
</evidence>
<accession>A0AB33XTJ9</accession>
<reference evidence="1 2" key="1">
    <citation type="journal article" date="2013" name="Genome Announc.">
        <title>Draft Genome Sequence of Staphylococcus simulans UMC-CNS-990, Isolated from a Case of Chronic Bovine Mastitis.</title>
        <authorList>
            <person name="Calcutt M.J."/>
            <person name="Foecking M.F."/>
            <person name="Hsieh H.Y."/>
            <person name="Perry J."/>
            <person name="Stewart G.C."/>
            <person name="Middleton J.R."/>
        </authorList>
    </citation>
    <scope>NUCLEOTIDE SEQUENCE [LARGE SCALE GENOMIC DNA]</scope>
    <source>
        <strain evidence="1 2">LRHMDP3</strain>
    </source>
</reference>
<dbReference type="AlphaFoldDB" id="A0AB33XTJ9"/>
<name>A0AB33XTJ9_LACRH</name>
<dbReference type="EMBL" id="AMQX01000007">
    <property type="protein sequence ID" value="EKS50793.1"/>
    <property type="molecule type" value="Genomic_DNA"/>
</dbReference>
<comment type="caution">
    <text evidence="1">The sequence shown here is derived from an EMBL/GenBank/DDBJ whole genome shotgun (WGS) entry which is preliminary data.</text>
</comment>
<organism evidence="1 2">
    <name type="scientific">Lacticaseibacillus rhamnosus LRHMDP3</name>
    <dbReference type="NCBI Taxonomy" id="1203259"/>
    <lineage>
        <taxon>Bacteria</taxon>
        <taxon>Bacillati</taxon>
        <taxon>Bacillota</taxon>
        <taxon>Bacilli</taxon>
        <taxon>Lactobacillales</taxon>
        <taxon>Lactobacillaceae</taxon>
        <taxon>Lacticaseibacillus</taxon>
    </lineage>
</organism>
<protein>
    <submittedName>
        <fullName evidence="1">Uncharacterized protein</fullName>
    </submittedName>
</protein>
<proteinExistence type="predicted"/>